<dbReference type="Proteomes" id="UP001500683">
    <property type="component" value="Unassembled WGS sequence"/>
</dbReference>
<proteinExistence type="predicted"/>
<feature type="region of interest" description="Disordered" evidence="1">
    <location>
        <begin position="53"/>
        <end position="118"/>
    </location>
</feature>
<name>A0ABP7X5S5_9ACTN</name>
<keyword evidence="3" id="KW-1185">Reference proteome</keyword>
<protein>
    <submittedName>
        <fullName evidence="2">Uncharacterized protein</fullName>
    </submittedName>
</protein>
<evidence type="ECO:0000256" key="1">
    <source>
        <dbReference type="SAM" id="MobiDB-lite"/>
    </source>
</evidence>
<comment type="caution">
    <text evidence="2">The sequence shown here is derived from an EMBL/GenBank/DDBJ whole genome shotgun (WGS) entry which is preliminary data.</text>
</comment>
<sequence>MAATAWACTVGAAGVCDTMRAERNPSPARTARGCHSCVALMVRSVLVCFPSCKPPRDRPARPATAAVSAAPRAVISSDGEDPVMGKHDNTGDRHRPDKDIPPDKKDDDNSGGGGKRGK</sequence>
<feature type="compositionally biased region" description="Low complexity" evidence="1">
    <location>
        <begin position="61"/>
        <end position="77"/>
    </location>
</feature>
<accession>A0ABP7X5S5</accession>
<evidence type="ECO:0000313" key="3">
    <source>
        <dbReference type="Proteomes" id="UP001500683"/>
    </source>
</evidence>
<reference evidence="3" key="1">
    <citation type="journal article" date="2019" name="Int. J. Syst. Evol. Microbiol.">
        <title>The Global Catalogue of Microorganisms (GCM) 10K type strain sequencing project: providing services to taxonomists for standard genome sequencing and annotation.</title>
        <authorList>
            <consortium name="The Broad Institute Genomics Platform"/>
            <consortium name="The Broad Institute Genome Sequencing Center for Infectious Disease"/>
            <person name="Wu L."/>
            <person name="Ma J."/>
        </authorList>
    </citation>
    <scope>NUCLEOTIDE SEQUENCE [LARGE SCALE GENOMIC DNA]</scope>
    <source>
        <strain evidence="3">JCM 16702</strain>
    </source>
</reference>
<evidence type="ECO:0000313" key="2">
    <source>
        <dbReference type="EMBL" id="GAA4104642.1"/>
    </source>
</evidence>
<feature type="compositionally biased region" description="Basic and acidic residues" evidence="1">
    <location>
        <begin position="83"/>
        <end position="108"/>
    </location>
</feature>
<organism evidence="2 3">
    <name type="scientific">Actinomadura miaoliensis</name>
    <dbReference type="NCBI Taxonomy" id="430685"/>
    <lineage>
        <taxon>Bacteria</taxon>
        <taxon>Bacillati</taxon>
        <taxon>Actinomycetota</taxon>
        <taxon>Actinomycetes</taxon>
        <taxon>Streptosporangiales</taxon>
        <taxon>Thermomonosporaceae</taxon>
        <taxon>Actinomadura</taxon>
    </lineage>
</organism>
<dbReference type="EMBL" id="BAAAZG010000080">
    <property type="protein sequence ID" value="GAA4104642.1"/>
    <property type="molecule type" value="Genomic_DNA"/>
</dbReference>
<gene>
    <name evidence="2" type="ORF">GCM10022214_84070</name>
</gene>